<dbReference type="PANTHER" id="PTHR48302:SF2">
    <property type="entry name" value="DUF1985 DOMAIN-CONTAINING PROTEIN"/>
    <property type="match status" value="1"/>
</dbReference>
<dbReference type="Pfam" id="PF02902">
    <property type="entry name" value="Peptidase_C48"/>
    <property type="match status" value="1"/>
</dbReference>
<evidence type="ECO:0000313" key="6">
    <source>
        <dbReference type="Proteomes" id="UP000237000"/>
    </source>
</evidence>
<protein>
    <submittedName>
        <fullName evidence="5">Ulp1 protease family, C-terminal catalytic domain containing protein</fullName>
    </submittedName>
</protein>
<keyword evidence="2" id="KW-0378">Hydrolase</keyword>
<dbReference type="GO" id="GO:0008234">
    <property type="term" value="F:cysteine-type peptidase activity"/>
    <property type="evidence" value="ECO:0007669"/>
    <property type="project" value="InterPro"/>
</dbReference>
<proteinExistence type="predicted"/>
<evidence type="ECO:0000256" key="2">
    <source>
        <dbReference type="ARBA" id="ARBA00022801"/>
    </source>
</evidence>
<name>A0A2P5EF67_TREOI</name>
<dbReference type="Gene3D" id="3.40.395.10">
    <property type="entry name" value="Adenoviral Proteinase, Chain A"/>
    <property type="match status" value="1"/>
</dbReference>
<keyword evidence="1 5" id="KW-0645">Protease</keyword>
<feature type="region of interest" description="Disordered" evidence="3">
    <location>
        <begin position="128"/>
        <end position="168"/>
    </location>
</feature>
<evidence type="ECO:0000259" key="4">
    <source>
        <dbReference type="Pfam" id="PF02902"/>
    </source>
</evidence>
<comment type="caution">
    <text evidence="5">The sequence shown here is derived from an EMBL/GenBank/DDBJ whole genome shotgun (WGS) entry which is preliminary data.</text>
</comment>
<accession>A0A2P5EF67</accession>
<evidence type="ECO:0000256" key="1">
    <source>
        <dbReference type="ARBA" id="ARBA00022670"/>
    </source>
</evidence>
<dbReference type="InParanoid" id="A0A2P5EF67"/>
<feature type="compositionally biased region" description="Low complexity" evidence="3">
    <location>
        <begin position="139"/>
        <end position="152"/>
    </location>
</feature>
<evidence type="ECO:0000256" key="3">
    <source>
        <dbReference type="SAM" id="MobiDB-lite"/>
    </source>
</evidence>
<evidence type="ECO:0000313" key="5">
    <source>
        <dbReference type="EMBL" id="PON84189.1"/>
    </source>
</evidence>
<dbReference type="GO" id="GO:0006508">
    <property type="term" value="P:proteolysis"/>
    <property type="evidence" value="ECO:0007669"/>
    <property type="project" value="UniProtKB-KW"/>
</dbReference>
<reference evidence="6" key="1">
    <citation type="submission" date="2016-06" db="EMBL/GenBank/DDBJ databases">
        <title>Parallel loss of symbiosis genes in relatives of nitrogen-fixing non-legume Parasponia.</title>
        <authorList>
            <person name="Van Velzen R."/>
            <person name="Holmer R."/>
            <person name="Bu F."/>
            <person name="Rutten L."/>
            <person name="Van Zeijl A."/>
            <person name="Liu W."/>
            <person name="Santuari L."/>
            <person name="Cao Q."/>
            <person name="Sharma T."/>
            <person name="Shen D."/>
            <person name="Roswanjaya Y."/>
            <person name="Wardhani T."/>
            <person name="Kalhor M.S."/>
            <person name="Jansen J."/>
            <person name="Van den Hoogen J."/>
            <person name="Gungor B."/>
            <person name="Hartog M."/>
            <person name="Hontelez J."/>
            <person name="Verver J."/>
            <person name="Yang W.-C."/>
            <person name="Schijlen E."/>
            <person name="Repin R."/>
            <person name="Schilthuizen M."/>
            <person name="Schranz E."/>
            <person name="Heidstra R."/>
            <person name="Miyata K."/>
            <person name="Fedorova E."/>
            <person name="Kohlen W."/>
            <person name="Bisseling T."/>
            <person name="Smit S."/>
            <person name="Geurts R."/>
        </authorList>
    </citation>
    <scope>NUCLEOTIDE SEQUENCE [LARGE SCALE GENOMIC DNA]</scope>
    <source>
        <strain evidence="6">cv. RG33-2</strain>
    </source>
</reference>
<dbReference type="EMBL" id="JXTC01000166">
    <property type="protein sequence ID" value="PON84189.1"/>
    <property type="molecule type" value="Genomic_DNA"/>
</dbReference>
<sequence>MKYNISKKHDESKKLKISKKNGNIYKLHSFPLAFQIWLYESIPALSESFCKLEDSGVPRMINWSTDFKALYRDLEREVLQSKEIEIRKVTPIDEEKKILNLSGFCYNSKDPVVRNLAKEDDDFEIPSPKFPLPTEPSISKLTKPSSSKLTKPCISKSSEPSTSRAKKASENALESSFLDLKNRMKLLSLELSQLSKNISLLQNYFSLRQDTIMRDMNKMKCDMDDRYVVIISMLSGIQEKLGCGAHPIHSFLIPHDDDDQVADNWAKTVVVEDTTAANDSVKDTKSAINEKRAEKIVERITVLLSLFLDCIGFYVSQSDVDLTSTYFLNKKAAKPLDISMIDDLPQQTHCDCGAFIIAYVKYFIHGAVDKLREFSVKKRQNKLCVELYAHACKKQMEDYESESEFLSWLKNKEGQDFNSESEEGRDLNIKKKKK</sequence>
<dbReference type="InterPro" id="IPR003653">
    <property type="entry name" value="Peptidase_C48_C"/>
</dbReference>
<dbReference type="PANTHER" id="PTHR48302">
    <property type="entry name" value="ULP1 PROTEASE FAMILY, C-TERMINAL CATALYTIC DOMAIN CONTAINING PROTEIN"/>
    <property type="match status" value="1"/>
</dbReference>
<feature type="domain" description="Ubiquitin-like protease family profile" evidence="4">
    <location>
        <begin position="334"/>
        <end position="391"/>
    </location>
</feature>
<organism evidence="5 6">
    <name type="scientific">Trema orientale</name>
    <name type="common">Charcoal tree</name>
    <name type="synonym">Celtis orientalis</name>
    <dbReference type="NCBI Taxonomy" id="63057"/>
    <lineage>
        <taxon>Eukaryota</taxon>
        <taxon>Viridiplantae</taxon>
        <taxon>Streptophyta</taxon>
        <taxon>Embryophyta</taxon>
        <taxon>Tracheophyta</taxon>
        <taxon>Spermatophyta</taxon>
        <taxon>Magnoliopsida</taxon>
        <taxon>eudicotyledons</taxon>
        <taxon>Gunneridae</taxon>
        <taxon>Pentapetalae</taxon>
        <taxon>rosids</taxon>
        <taxon>fabids</taxon>
        <taxon>Rosales</taxon>
        <taxon>Cannabaceae</taxon>
        <taxon>Trema</taxon>
    </lineage>
</organism>
<gene>
    <name evidence="5" type="ORF">TorRG33x02_199430</name>
</gene>
<dbReference type="OrthoDB" id="1301943at2759"/>
<dbReference type="AlphaFoldDB" id="A0A2P5EF67"/>
<dbReference type="Proteomes" id="UP000237000">
    <property type="component" value="Unassembled WGS sequence"/>
</dbReference>
<keyword evidence="6" id="KW-1185">Reference proteome</keyword>